<protein>
    <recommendedName>
        <fullName evidence="12">Olfactory receptor</fullName>
    </recommendedName>
</protein>
<keyword evidence="10 11" id="KW-0807">Transducer</keyword>
<dbReference type="InParanoid" id="A0A1U7R817"/>
<feature type="transmembrane region" description="Helical" evidence="12">
    <location>
        <begin position="272"/>
        <end position="291"/>
    </location>
</feature>
<evidence type="ECO:0000313" key="14">
    <source>
        <dbReference type="Proteomes" id="UP000189705"/>
    </source>
</evidence>
<reference evidence="15" key="1">
    <citation type="submission" date="2025-08" db="UniProtKB">
        <authorList>
            <consortium name="RefSeq"/>
        </authorList>
    </citation>
    <scope>IDENTIFICATION</scope>
</reference>
<evidence type="ECO:0000256" key="9">
    <source>
        <dbReference type="ARBA" id="ARBA00023170"/>
    </source>
</evidence>
<evidence type="ECO:0000259" key="13">
    <source>
        <dbReference type="PROSITE" id="PS50262"/>
    </source>
</evidence>
<feature type="transmembrane region" description="Helical" evidence="12">
    <location>
        <begin position="98"/>
        <end position="120"/>
    </location>
</feature>
<evidence type="ECO:0000256" key="10">
    <source>
        <dbReference type="ARBA" id="ARBA00023224"/>
    </source>
</evidence>
<keyword evidence="2 12" id="KW-1003">Cell membrane</keyword>
<dbReference type="InterPro" id="IPR000276">
    <property type="entry name" value="GPCR_Rhodpsn"/>
</dbReference>
<dbReference type="SUPFAM" id="SSF81321">
    <property type="entry name" value="Family A G protein-coupled receptor-like"/>
    <property type="match status" value="1"/>
</dbReference>
<comment type="similarity">
    <text evidence="11">Belongs to the G-protein coupled receptor 1 family.</text>
</comment>
<dbReference type="PANTHER" id="PTHR26453">
    <property type="entry name" value="OLFACTORY RECEPTOR"/>
    <property type="match status" value="1"/>
</dbReference>
<organism evidence="14 15">
    <name type="scientific">Alligator sinensis</name>
    <name type="common">Chinese alligator</name>
    <dbReference type="NCBI Taxonomy" id="38654"/>
    <lineage>
        <taxon>Eukaryota</taxon>
        <taxon>Metazoa</taxon>
        <taxon>Chordata</taxon>
        <taxon>Craniata</taxon>
        <taxon>Vertebrata</taxon>
        <taxon>Euteleostomi</taxon>
        <taxon>Archelosauria</taxon>
        <taxon>Archosauria</taxon>
        <taxon>Crocodylia</taxon>
        <taxon>Alligatoridae</taxon>
        <taxon>Alligatorinae</taxon>
        <taxon>Alligator</taxon>
    </lineage>
</organism>
<evidence type="ECO:0000256" key="11">
    <source>
        <dbReference type="RuleBase" id="RU000688"/>
    </source>
</evidence>
<feature type="domain" description="G-protein coupled receptors family 1 profile" evidence="13">
    <location>
        <begin position="41"/>
        <end position="289"/>
    </location>
</feature>
<evidence type="ECO:0000256" key="7">
    <source>
        <dbReference type="ARBA" id="ARBA00023040"/>
    </source>
</evidence>
<keyword evidence="14" id="KW-1185">Reference proteome</keyword>
<proteinExistence type="inferred from homology"/>
<evidence type="ECO:0000256" key="3">
    <source>
        <dbReference type="ARBA" id="ARBA00022606"/>
    </source>
</evidence>
<dbReference type="Proteomes" id="UP000189705">
    <property type="component" value="Unplaced"/>
</dbReference>
<evidence type="ECO:0000256" key="8">
    <source>
        <dbReference type="ARBA" id="ARBA00023136"/>
    </source>
</evidence>
<comment type="subcellular location">
    <subcellularLocation>
        <location evidence="1 12">Cell membrane</location>
        <topology evidence="1 12">Multi-pass membrane protein</topology>
    </subcellularLocation>
</comment>
<dbReference type="GO" id="GO:0004984">
    <property type="term" value="F:olfactory receptor activity"/>
    <property type="evidence" value="ECO:0007669"/>
    <property type="project" value="InterPro"/>
</dbReference>
<dbReference type="Pfam" id="PF13853">
    <property type="entry name" value="7tm_4"/>
    <property type="match status" value="1"/>
</dbReference>
<evidence type="ECO:0000256" key="4">
    <source>
        <dbReference type="ARBA" id="ARBA00022692"/>
    </source>
</evidence>
<name>A0A1U7R817_ALLSI</name>
<dbReference type="OrthoDB" id="5950740at2759"/>
<dbReference type="AlphaFoldDB" id="A0A1U7R817"/>
<keyword evidence="5 12" id="KW-0552">Olfaction</keyword>
<dbReference type="eggNOG" id="ENOG502SI4A">
    <property type="taxonomic scope" value="Eukaryota"/>
</dbReference>
<dbReference type="InterPro" id="IPR000725">
    <property type="entry name" value="Olfact_rcpt"/>
</dbReference>
<dbReference type="KEGG" id="asn:102376412"/>
<evidence type="ECO:0000256" key="1">
    <source>
        <dbReference type="ARBA" id="ARBA00004651"/>
    </source>
</evidence>
<dbReference type="GO" id="GO:0004930">
    <property type="term" value="F:G protein-coupled receptor activity"/>
    <property type="evidence" value="ECO:0007669"/>
    <property type="project" value="UniProtKB-KW"/>
</dbReference>
<keyword evidence="9 11" id="KW-0675">Receptor</keyword>
<feature type="transmembrane region" description="Helical" evidence="12">
    <location>
        <begin position="27"/>
        <end position="51"/>
    </location>
</feature>
<evidence type="ECO:0000313" key="15">
    <source>
        <dbReference type="RefSeq" id="XP_006015084.1"/>
    </source>
</evidence>
<keyword evidence="7 11" id="KW-0297">G-protein coupled receptor</keyword>
<feature type="transmembrane region" description="Helical" evidence="12">
    <location>
        <begin position="58"/>
        <end position="78"/>
    </location>
</feature>
<dbReference type="GO" id="GO:0005886">
    <property type="term" value="C:plasma membrane"/>
    <property type="evidence" value="ECO:0007669"/>
    <property type="project" value="UniProtKB-SubCell"/>
</dbReference>
<evidence type="ECO:0000256" key="2">
    <source>
        <dbReference type="ARBA" id="ARBA00022475"/>
    </source>
</evidence>
<dbReference type="CDD" id="cd15431">
    <property type="entry name" value="7tmA_OR13H-like"/>
    <property type="match status" value="1"/>
</dbReference>
<keyword evidence="8 12" id="KW-0472">Membrane</keyword>
<dbReference type="Gene3D" id="1.20.1070.10">
    <property type="entry name" value="Rhodopsin 7-helix transmembrane proteins"/>
    <property type="match status" value="1"/>
</dbReference>
<evidence type="ECO:0000256" key="5">
    <source>
        <dbReference type="ARBA" id="ARBA00022725"/>
    </source>
</evidence>
<evidence type="ECO:0000256" key="6">
    <source>
        <dbReference type="ARBA" id="ARBA00022989"/>
    </source>
</evidence>
<dbReference type="FunFam" id="1.20.1070.10:FF:000005">
    <property type="entry name" value="Olfactory receptor"/>
    <property type="match status" value="1"/>
</dbReference>
<accession>A0A1U7R817</accession>
<feature type="transmembrane region" description="Helical" evidence="12">
    <location>
        <begin position="206"/>
        <end position="227"/>
    </location>
</feature>
<dbReference type="PRINTS" id="PR00237">
    <property type="entry name" value="GPCRRHODOPSN"/>
</dbReference>
<sequence>MVGDNATLVMEFTLVGLSDHPEAQTTFFWLLLIVYIVTLMGNSLIVLLIAVDHQLHTPMYFFLSNLSLLDICYSSSSAPQMLANCFAERPTISFNKCFSQMCISVFLGMTECLLLATMAYDRFVAICHPLRYPLIISWKVCIQLAATAWVSAFLLTFIPNMTLKDLFCGPSVINHFTCEVQAMLKLACSPNHVHEGIMFTSGVLTLLVPFAFILVTYIRIVLAVLCIRSTEGRSKAFSTCGSHLAVVTIFYGTAMSMYLQPPSKSSSDQDKLIAVFYGVVTPMLNPLIYSLRNKDVKEALKRLSGRIIPP</sequence>
<feature type="transmembrane region" description="Helical" evidence="12">
    <location>
        <begin position="132"/>
        <end position="158"/>
    </location>
</feature>
<dbReference type="GeneID" id="102376412"/>
<feature type="transmembrane region" description="Helical" evidence="12">
    <location>
        <begin position="239"/>
        <end position="260"/>
    </location>
</feature>
<dbReference type="PROSITE" id="PS50262">
    <property type="entry name" value="G_PROTEIN_RECEP_F1_2"/>
    <property type="match status" value="1"/>
</dbReference>
<dbReference type="InterPro" id="IPR017452">
    <property type="entry name" value="GPCR_Rhodpsn_7TM"/>
</dbReference>
<dbReference type="RefSeq" id="XP_006015084.1">
    <property type="nucleotide sequence ID" value="XM_006015022.1"/>
</dbReference>
<keyword evidence="6 12" id="KW-1133">Transmembrane helix</keyword>
<dbReference type="PRINTS" id="PR00245">
    <property type="entry name" value="OLFACTORYR"/>
</dbReference>
<evidence type="ECO:0000256" key="12">
    <source>
        <dbReference type="RuleBase" id="RU363047"/>
    </source>
</evidence>
<keyword evidence="4 11" id="KW-0812">Transmembrane</keyword>
<gene>
    <name evidence="15" type="primary">LOC102376412</name>
</gene>
<dbReference type="PROSITE" id="PS00237">
    <property type="entry name" value="G_PROTEIN_RECEP_F1_1"/>
    <property type="match status" value="1"/>
</dbReference>
<keyword evidence="3 12" id="KW-0716">Sensory transduction</keyword>